<evidence type="ECO:0000259" key="1">
    <source>
        <dbReference type="Pfam" id="PF06054"/>
    </source>
</evidence>
<dbReference type="Pfam" id="PF25166">
    <property type="entry name" value="CoiA_C"/>
    <property type="match status" value="1"/>
</dbReference>
<dbReference type="Pfam" id="PF06054">
    <property type="entry name" value="CoiA_nuc"/>
    <property type="match status" value="1"/>
</dbReference>
<feature type="domain" description="Competence protein CoiA-like N-terminal" evidence="2">
    <location>
        <begin position="14"/>
        <end position="60"/>
    </location>
</feature>
<comment type="caution">
    <text evidence="4">The sequence shown here is derived from an EMBL/GenBank/DDBJ whole genome shotgun (WGS) entry which is preliminary data.</text>
</comment>
<dbReference type="AlphaFoldDB" id="A0A235FCQ3"/>
<dbReference type="PIRSF" id="PIRSF007487">
    <property type="entry name" value="Competence-induced_CoiA_bac"/>
    <property type="match status" value="1"/>
</dbReference>
<evidence type="ECO:0000313" key="4">
    <source>
        <dbReference type="EMBL" id="OYD59061.1"/>
    </source>
</evidence>
<keyword evidence="5" id="KW-1185">Reference proteome</keyword>
<dbReference type="InterPro" id="IPR057253">
    <property type="entry name" value="CoiA-like_N"/>
</dbReference>
<accession>A0A235FCQ3</accession>
<feature type="domain" description="Competence protein CoiA nuclease-like" evidence="1">
    <location>
        <begin position="66"/>
        <end position="211"/>
    </location>
</feature>
<name>A0A235FCQ3_9BACL</name>
<sequence>MLTAIHKDRKISMLDGWKREQITEMNKESFTCPICSCIVIPKLGSKKMWHFAHKDNEDCKDDSEKESYYHLLGKKQLFRWLKDLGNEAELEAYLPQAKQRADVLIIGKAAIEFQCATISEELVVKRSNGYMSERLPVYWILADKRVRRLKENVFKVSSYDLAMMGGRERLIFFCPLSMVFRTLSNIRPLSATKIFAQEKIIPLKKMDIAALNDVSIQEDNNKEFTALWLSEKKKWRLHSFQYHSSAYRYVKKIFSMHSHSLVNFPTICGVPSNEYFHIHTPSFLWQSWVCFYIQSCAPFTRDELASAFIRLVDNRVFSIRVFPFLHGSYKSALFNYVNDLQRMGWLRETDGYYSRLQPFQFHRSTLKALEEDERLSEEGSNFSLE</sequence>
<dbReference type="InterPro" id="IPR057252">
    <property type="entry name" value="CoiA_C"/>
</dbReference>
<dbReference type="InterPro" id="IPR010330">
    <property type="entry name" value="CoiA_nuc"/>
</dbReference>
<organism evidence="4 5">
    <name type="scientific">Fictibacillus aquaticus</name>
    <dbReference type="NCBI Taxonomy" id="2021314"/>
    <lineage>
        <taxon>Bacteria</taxon>
        <taxon>Bacillati</taxon>
        <taxon>Bacillota</taxon>
        <taxon>Bacilli</taxon>
        <taxon>Bacillales</taxon>
        <taxon>Fictibacillaceae</taxon>
        <taxon>Fictibacillus</taxon>
    </lineage>
</organism>
<proteinExistence type="predicted"/>
<dbReference type="Proteomes" id="UP000215059">
    <property type="component" value="Unassembled WGS sequence"/>
</dbReference>
<evidence type="ECO:0000259" key="3">
    <source>
        <dbReference type="Pfam" id="PF25166"/>
    </source>
</evidence>
<evidence type="ECO:0008006" key="6">
    <source>
        <dbReference type="Google" id="ProtNLM"/>
    </source>
</evidence>
<evidence type="ECO:0000313" key="5">
    <source>
        <dbReference type="Proteomes" id="UP000215059"/>
    </source>
</evidence>
<dbReference type="RefSeq" id="WP_094251021.1">
    <property type="nucleotide sequence ID" value="NZ_JBHLXL010000001.1"/>
</dbReference>
<feature type="domain" description="Competence protein CoiA C-terminal" evidence="3">
    <location>
        <begin position="228"/>
        <end position="365"/>
    </location>
</feature>
<dbReference type="EMBL" id="NOII01000001">
    <property type="protein sequence ID" value="OYD59061.1"/>
    <property type="molecule type" value="Genomic_DNA"/>
</dbReference>
<dbReference type="OrthoDB" id="3784230at2"/>
<dbReference type="InterPro" id="IPR021176">
    <property type="entry name" value="Competence-induced_CoiA"/>
</dbReference>
<protein>
    <recommendedName>
        <fullName evidence="6">Competence protein CoiA</fullName>
    </recommendedName>
</protein>
<reference evidence="4 5" key="1">
    <citation type="submission" date="2017-07" db="EMBL/GenBank/DDBJ databases">
        <title>Fictibacillus sp. nov. GDSW-R2A3 Genome sequencing and assembly.</title>
        <authorList>
            <person name="Mayilraj S."/>
        </authorList>
    </citation>
    <scope>NUCLEOTIDE SEQUENCE [LARGE SCALE GENOMIC DNA]</scope>
    <source>
        <strain evidence="4 5">GDSW-R2A3</strain>
    </source>
</reference>
<evidence type="ECO:0000259" key="2">
    <source>
        <dbReference type="Pfam" id="PF25164"/>
    </source>
</evidence>
<dbReference type="Pfam" id="PF25164">
    <property type="entry name" value="CoiA_N"/>
    <property type="match status" value="1"/>
</dbReference>
<gene>
    <name evidence="4" type="ORF">CGZ90_03930</name>
</gene>